<keyword evidence="3 4" id="KW-0539">Nucleus</keyword>
<evidence type="ECO:0000256" key="3">
    <source>
        <dbReference type="ARBA" id="ARBA00023242"/>
    </source>
</evidence>
<evidence type="ECO:0000256" key="1">
    <source>
        <dbReference type="ARBA" id="ARBA00004123"/>
    </source>
</evidence>
<dbReference type="VEuPathDB" id="FungiDB:JI435_137020"/>
<dbReference type="EMBL" id="CP069038">
    <property type="protein sequence ID" value="QRD03834.1"/>
    <property type="molecule type" value="Genomic_DNA"/>
</dbReference>
<sequence length="252" mass="28189">MKYSGLYFVNNPSMNLEAAVNTVNTLVQGIESSYQTATRQTPWMLQYRLFRDTIPPGNTPATDAEGKSKPFAHTLQHFLQLSTIDPNRAYICVQPPNGTSTVTAIPYRQQEPLALLLRHQFSALWQPRQVLTIPQGTAYNVGLFTVQIGELRLTREGPQSGGIQSPGVFICISTTVDGGDPDEAQGHTDDGEDEIDFEYAQAVIRECWSRIKANRDLGKSETREVMMAPENLKKQQKEASVRMWCEGLRLRG</sequence>
<dbReference type="Pfam" id="PF08612">
    <property type="entry name" value="Med20"/>
    <property type="match status" value="1"/>
</dbReference>
<gene>
    <name evidence="4" type="primary">MED20</name>
    <name evidence="5" type="ORF">JI435_137020</name>
</gene>
<dbReference type="GO" id="GO:0016592">
    <property type="term" value="C:mediator complex"/>
    <property type="evidence" value="ECO:0007669"/>
    <property type="project" value="InterPro"/>
</dbReference>
<dbReference type="GO" id="GO:0006357">
    <property type="term" value="P:regulation of transcription by RNA polymerase II"/>
    <property type="evidence" value="ECO:0007669"/>
    <property type="project" value="InterPro"/>
</dbReference>
<name>A0A7U2FGL3_PHANO</name>
<organism evidence="5 6">
    <name type="scientific">Phaeosphaeria nodorum (strain SN15 / ATCC MYA-4574 / FGSC 10173)</name>
    <name type="common">Glume blotch fungus</name>
    <name type="synonym">Parastagonospora nodorum</name>
    <dbReference type="NCBI Taxonomy" id="321614"/>
    <lineage>
        <taxon>Eukaryota</taxon>
        <taxon>Fungi</taxon>
        <taxon>Dikarya</taxon>
        <taxon>Ascomycota</taxon>
        <taxon>Pezizomycotina</taxon>
        <taxon>Dothideomycetes</taxon>
        <taxon>Pleosporomycetidae</taxon>
        <taxon>Pleosporales</taxon>
        <taxon>Pleosporineae</taxon>
        <taxon>Phaeosphaeriaceae</taxon>
        <taxon>Parastagonospora</taxon>
    </lineage>
</organism>
<keyword evidence="4" id="KW-0010">Activator</keyword>
<comment type="function">
    <text evidence="4">Component of the Mediator complex, a coactivator involved in the regulated transcription of nearly all RNA polymerase II-dependent genes. Mediator functions as a bridge to convey information from gene-specific regulatory proteins to the basal RNA polymerase II transcription machinery. Mediator is recruited to promoters by direct interactions with regulatory proteins and serves as a scaffold for the assembly of a functional preinitiation complex with RNA polymerase II and the general transcription factors.</text>
</comment>
<keyword evidence="4" id="KW-0804">Transcription</keyword>
<evidence type="ECO:0000313" key="5">
    <source>
        <dbReference type="EMBL" id="QRD03834.1"/>
    </source>
</evidence>
<accession>A0A7U2FGL3</accession>
<evidence type="ECO:0000256" key="4">
    <source>
        <dbReference type="RuleBase" id="RU364152"/>
    </source>
</evidence>
<comment type="subunit">
    <text evidence="4">Component of the Mediator complex.</text>
</comment>
<dbReference type="Proteomes" id="UP000663193">
    <property type="component" value="Chromosome 16"/>
</dbReference>
<protein>
    <recommendedName>
        <fullName evidence="4">Mediator of RNA polymerase II transcription subunit 20</fullName>
    </recommendedName>
    <alternativeName>
        <fullName evidence="4">Mediator complex subunit 20</fullName>
    </alternativeName>
</protein>
<dbReference type="AlphaFoldDB" id="A0A7U2FGL3"/>
<reference evidence="6" key="1">
    <citation type="journal article" date="2021" name="BMC Genomics">
        <title>Chromosome-level genome assembly and manually-curated proteome of model necrotroph Parastagonospora nodorum Sn15 reveals a genome-wide trove of candidate effector homologs, and redundancy of virulence-related functions within an accessory chromosome.</title>
        <authorList>
            <person name="Bertazzoni S."/>
            <person name="Jones D.A.B."/>
            <person name="Phan H.T."/>
            <person name="Tan K.-C."/>
            <person name="Hane J.K."/>
        </authorList>
    </citation>
    <scope>NUCLEOTIDE SEQUENCE [LARGE SCALE GENOMIC DNA]</scope>
    <source>
        <strain evidence="6">SN15 / ATCC MYA-4574 / FGSC 10173)</strain>
    </source>
</reference>
<comment type="similarity">
    <text evidence="2 4">Belongs to the Mediator complex subunit 20 family.</text>
</comment>
<comment type="subcellular location">
    <subcellularLocation>
        <location evidence="1 4">Nucleus</location>
    </subcellularLocation>
</comment>
<dbReference type="GO" id="GO:0003712">
    <property type="term" value="F:transcription coregulator activity"/>
    <property type="evidence" value="ECO:0007669"/>
    <property type="project" value="InterPro"/>
</dbReference>
<proteinExistence type="inferred from homology"/>
<dbReference type="InterPro" id="IPR013921">
    <property type="entry name" value="Mediator_Med20"/>
</dbReference>
<keyword evidence="4" id="KW-0805">Transcription regulation</keyword>
<keyword evidence="6" id="KW-1185">Reference proteome</keyword>
<evidence type="ECO:0000313" key="6">
    <source>
        <dbReference type="Proteomes" id="UP000663193"/>
    </source>
</evidence>
<dbReference type="OrthoDB" id="1854899at2759"/>
<evidence type="ECO:0000256" key="2">
    <source>
        <dbReference type="ARBA" id="ARBA00010743"/>
    </source>
</evidence>